<comment type="caution">
    <text evidence="15">The sequence shown here is derived from an EMBL/GenBank/DDBJ whole genome shotgun (WGS) entry which is preliminary data.</text>
</comment>
<keyword evidence="11" id="KW-0175">Coiled coil</keyword>
<keyword evidence="3 10" id="KW-0813">Transport</keyword>
<feature type="coiled-coil region" evidence="11">
    <location>
        <begin position="148"/>
        <end position="176"/>
    </location>
</feature>
<dbReference type="PRINTS" id="PR01374">
    <property type="entry name" value="TONBPROTEIN"/>
</dbReference>
<sequence>MKTLAHVTFTAGLALVLVSCSREPTANADTSATTGTTTPAPADAGLSALSVDELRASLSKAQAQTRLYAPAGDNAFEYLLALRDKLPGDVGVTSQLIDATPMLIAATEQSLHVADGLEYQRLMALLRRADSANPAIARLMSEREQAVALAARQQAAAQAERARELTRQQAAKAIARERVQAQAQAAAQTSTAPVSGSGSASPRDPATSSASTPAPATPTGESRADQPPAAAATSRASQQELSAPEPKYPRAALAGGISGEVTVELTVGRDGHVISARVVQATPRGVFDRAALDAVKQWKYPAQPAPLTLRRTFAFAPAGAQ</sequence>
<protein>
    <recommendedName>
        <fullName evidence="10">Protein TonB</fullName>
    </recommendedName>
</protein>
<comment type="subcellular location">
    <subcellularLocation>
        <location evidence="1 10">Cell inner membrane</location>
        <topology evidence="1 10">Single-pass membrane protein</topology>
        <orientation evidence="1 10">Periplasmic side</orientation>
    </subcellularLocation>
</comment>
<comment type="function">
    <text evidence="10">Interacts with outer membrane receptor proteins that carry out high-affinity binding and energy dependent uptake into the periplasmic space of specific substrates. It could act to transduce energy from the cytoplasmic membrane to specific energy-requiring processes in the outer membrane, resulting in the release into the periplasm of ligands bound by these outer membrane proteins.</text>
</comment>
<evidence type="ECO:0000313" key="15">
    <source>
        <dbReference type="EMBL" id="MEF2155197.1"/>
    </source>
</evidence>
<dbReference type="Proteomes" id="UP001356170">
    <property type="component" value="Unassembled WGS sequence"/>
</dbReference>
<dbReference type="SUPFAM" id="SSF74653">
    <property type="entry name" value="TolA/TonB C-terminal domain"/>
    <property type="match status" value="1"/>
</dbReference>
<gene>
    <name evidence="15" type="ORF">V3390_02980</name>
</gene>
<evidence type="ECO:0000313" key="16">
    <source>
        <dbReference type="Proteomes" id="UP001356170"/>
    </source>
</evidence>
<accession>A0ABU7V057</accession>
<dbReference type="InterPro" id="IPR051045">
    <property type="entry name" value="TonB-dependent_transducer"/>
</dbReference>
<evidence type="ECO:0000256" key="1">
    <source>
        <dbReference type="ARBA" id="ARBA00004383"/>
    </source>
</evidence>
<dbReference type="PROSITE" id="PS52015">
    <property type="entry name" value="TONB_CTD"/>
    <property type="match status" value="1"/>
</dbReference>
<dbReference type="EMBL" id="JAZHBO010000001">
    <property type="protein sequence ID" value="MEF2155197.1"/>
    <property type="molecule type" value="Genomic_DNA"/>
</dbReference>
<dbReference type="Pfam" id="PF03544">
    <property type="entry name" value="TonB_C"/>
    <property type="match status" value="1"/>
</dbReference>
<keyword evidence="13" id="KW-0732">Signal</keyword>
<feature type="compositionally biased region" description="Polar residues" evidence="12">
    <location>
        <begin position="189"/>
        <end position="198"/>
    </location>
</feature>
<comment type="similarity">
    <text evidence="2 10">Belongs to the TonB family.</text>
</comment>
<dbReference type="InterPro" id="IPR003538">
    <property type="entry name" value="TonB"/>
</dbReference>
<dbReference type="RefSeq" id="WP_331703291.1">
    <property type="nucleotide sequence ID" value="NZ_JAZHBO010000001.1"/>
</dbReference>
<feature type="chain" id="PRO_5047456551" description="Protein TonB" evidence="13">
    <location>
        <begin position="29"/>
        <end position="321"/>
    </location>
</feature>
<evidence type="ECO:0000256" key="11">
    <source>
        <dbReference type="SAM" id="Coils"/>
    </source>
</evidence>
<dbReference type="PROSITE" id="PS51257">
    <property type="entry name" value="PROKAR_LIPOPROTEIN"/>
    <property type="match status" value="1"/>
</dbReference>
<dbReference type="InterPro" id="IPR006260">
    <property type="entry name" value="TonB/TolA_C"/>
</dbReference>
<keyword evidence="16" id="KW-1185">Reference proteome</keyword>
<feature type="region of interest" description="Disordered" evidence="12">
    <location>
        <begin position="181"/>
        <end position="250"/>
    </location>
</feature>
<proteinExistence type="inferred from homology"/>
<evidence type="ECO:0000256" key="10">
    <source>
        <dbReference type="RuleBase" id="RU362123"/>
    </source>
</evidence>
<feature type="domain" description="TonB C-terminal" evidence="14">
    <location>
        <begin position="233"/>
        <end position="321"/>
    </location>
</feature>
<keyword evidence="8" id="KW-1133">Transmembrane helix</keyword>
<evidence type="ECO:0000256" key="6">
    <source>
        <dbReference type="ARBA" id="ARBA00022692"/>
    </source>
</evidence>
<keyword evidence="6" id="KW-0812">Transmembrane</keyword>
<dbReference type="PANTHER" id="PTHR33446">
    <property type="entry name" value="PROTEIN TONB-RELATED"/>
    <property type="match status" value="1"/>
</dbReference>
<evidence type="ECO:0000256" key="5">
    <source>
        <dbReference type="ARBA" id="ARBA00022519"/>
    </source>
</evidence>
<evidence type="ECO:0000256" key="7">
    <source>
        <dbReference type="ARBA" id="ARBA00022927"/>
    </source>
</evidence>
<evidence type="ECO:0000259" key="14">
    <source>
        <dbReference type="PROSITE" id="PS52015"/>
    </source>
</evidence>
<organism evidence="15 16">
    <name type="scientific">Aquilutibacter rugosus</name>
    <dbReference type="NCBI Taxonomy" id="3115820"/>
    <lineage>
        <taxon>Bacteria</taxon>
        <taxon>Pseudomonadati</taxon>
        <taxon>Pseudomonadota</taxon>
        <taxon>Gammaproteobacteria</taxon>
        <taxon>Lysobacterales</taxon>
        <taxon>Lysobacteraceae</taxon>
        <taxon>Aquilutibacter</taxon>
    </lineage>
</organism>
<dbReference type="Gene3D" id="3.30.2420.10">
    <property type="entry name" value="TonB"/>
    <property type="match status" value="1"/>
</dbReference>
<reference evidence="15 16" key="1">
    <citation type="submission" date="2024-01" db="EMBL/GenBank/DDBJ databases">
        <title>Novel species of the genus Luteimonas isolated from rivers.</title>
        <authorList>
            <person name="Lu H."/>
        </authorList>
    </citation>
    <scope>NUCLEOTIDE SEQUENCE [LARGE SCALE GENOMIC DNA]</scope>
    <source>
        <strain evidence="15 16">FXH3W</strain>
    </source>
</reference>
<keyword evidence="5 10" id="KW-0997">Cell inner membrane</keyword>
<keyword evidence="7 10" id="KW-0653">Protein transport</keyword>
<dbReference type="NCBIfam" id="TIGR01352">
    <property type="entry name" value="tonB_Cterm"/>
    <property type="match status" value="1"/>
</dbReference>
<keyword evidence="9" id="KW-0472">Membrane</keyword>
<evidence type="ECO:0000256" key="2">
    <source>
        <dbReference type="ARBA" id="ARBA00006555"/>
    </source>
</evidence>
<evidence type="ECO:0000256" key="8">
    <source>
        <dbReference type="ARBA" id="ARBA00022989"/>
    </source>
</evidence>
<evidence type="ECO:0000256" key="4">
    <source>
        <dbReference type="ARBA" id="ARBA00022475"/>
    </source>
</evidence>
<keyword evidence="4 10" id="KW-1003">Cell membrane</keyword>
<feature type="compositionally biased region" description="Low complexity" evidence="12">
    <location>
        <begin position="199"/>
        <end position="219"/>
    </location>
</feature>
<evidence type="ECO:0000256" key="12">
    <source>
        <dbReference type="SAM" id="MobiDB-lite"/>
    </source>
</evidence>
<feature type="signal peptide" evidence="13">
    <location>
        <begin position="1"/>
        <end position="28"/>
    </location>
</feature>
<dbReference type="InterPro" id="IPR037682">
    <property type="entry name" value="TonB_C"/>
</dbReference>
<evidence type="ECO:0000256" key="3">
    <source>
        <dbReference type="ARBA" id="ARBA00022448"/>
    </source>
</evidence>
<name>A0ABU7V057_9GAMM</name>
<evidence type="ECO:0000256" key="9">
    <source>
        <dbReference type="ARBA" id="ARBA00023136"/>
    </source>
</evidence>
<keyword evidence="10" id="KW-0735">Signal-anchor</keyword>
<evidence type="ECO:0000256" key="13">
    <source>
        <dbReference type="SAM" id="SignalP"/>
    </source>
</evidence>